<keyword evidence="3" id="KW-1185">Reference proteome</keyword>
<proteinExistence type="predicted"/>
<organism evidence="2 3">
    <name type="scientific">Amycolatopsis suaedae</name>
    <dbReference type="NCBI Taxonomy" id="2510978"/>
    <lineage>
        <taxon>Bacteria</taxon>
        <taxon>Bacillati</taxon>
        <taxon>Actinomycetota</taxon>
        <taxon>Actinomycetes</taxon>
        <taxon>Pseudonocardiales</taxon>
        <taxon>Pseudonocardiaceae</taxon>
        <taxon>Amycolatopsis</taxon>
    </lineage>
</organism>
<dbReference type="OrthoDB" id="4331847at2"/>
<dbReference type="Pfam" id="PF13349">
    <property type="entry name" value="DUF4097"/>
    <property type="match status" value="1"/>
</dbReference>
<reference evidence="2 3" key="1">
    <citation type="submission" date="2019-02" db="EMBL/GenBank/DDBJ databases">
        <title>Draft genome sequence of Amycolatopsis sp. 8-3EHSu isolated from roots of Suaeda maritima.</title>
        <authorList>
            <person name="Duangmal K."/>
            <person name="Chantavorakit T."/>
        </authorList>
    </citation>
    <scope>NUCLEOTIDE SEQUENCE [LARGE SCALE GENOMIC DNA]</scope>
    <source>
        <strain evidence="2 3">8-3EHSu</strain>
    </source>
</reference>
<evidence type="ECO:0000313" key="3">
    <source>
        <dbReference type="Proteomes" id="UP000292003"/>
    </source>
</evidence>
<protein>
    <recommendedName>
        <fullName evidence="1">DUF4097 domain-containing protein</fullName>
    </recommendedName>
</protein>
<dbReference type="EMBL" id="SFCC01000002">
    <property type="protein sequence ID" value="RZQ65180.1"/>
    <property type="molecule type" value="Genomic_DNA"/>
</dbReference>
<dbReference type="AlphaFoldDB" id="A0A4Q7JBH4"/>
<name>A0A4Q7JBH4_9PSEU</name>
<accession>A0A4Q7JBH4</accession>
<gene>
    <name evidence="2" type="ORF">EWH70_04630</name>
</gene>
<sequence>MARPALAVGGVVLIAAGVALGLGWWWPSDEERTGEVDAVKTVRIDNDSGTVSVRAADVQRTTVVQKIDYRWGSPSDSYRVNGGELVLADCGWWCSVDYEVVVPRGTTVTGENDSGDVSLDGVASVDVSVDSGNLDVRNIAGPVKADASSGDVTLSGIGGDLEAKANSGAISGDGLRGRVNAEADSGDISLTLANPQNVRAHADSGNVEVAVPAGSYRVIGDSDSGERQIGIATAPNAQFELDLGTDSGDVLVRTA</sequence>
<feature type="domain" description="DUF4097" evidence="1">
    <location>
        <begin position="99"/>
        <end position="252"/>
    </location>
</feature>
<dbReference type="Proteomes" id="UP000292003">
    <property type="component" value="Unassembled WGS sequence"/>
</dbReference>
<dbReference type="RefSeq" id="WP_130473966.1">
    <property type="nucleotide sequence ID" value="NZ_SFCC01000002.1"/>
</dbReference>
<evidence type="ECO:0000313" key="2">
    <source>
        <dbReference type="EMBL" id="RZQ65180.1"/>
    </source>
</evidence>
<dbReference type="InterPro" id="IPR025164">
    <property type="entry name" value="Toastrack_DUF4097"/>
</dbReference>
<evidence type="ECO:0000259" key="1">
    <source>
        <dbReference type="Pfam" id="PF13349"/>
    </source>
</evidence>
<comment type="caution">
    <text evidence="2">The sequence shown here is derived from an EMBL/GenBank/DDBJ whole genome shotgun (WGS) entry which is preliminary data.</text>
</comment>